<proteinExistence type="predicted"/>
<evidence type="ECO:0000313" key="1">
    <source>
        <dbReference type="EMBL" id="TWT22905.1"/>
    </source>
</evidence>
<dbReference type="EMBL" id="VOHM01000025">
    <property type="protein sequence ID" value="TWT22905.1"/>
    <property type="molecule type" value="Genomic_DNA"/>
</dbReference>
<dbReference type="Proteomes" id="UP000320791">
    <property type="component" value="Unassembled WGS sequence"/>
</dbReference>
<reference evidence="1 2" key="1">
    <citation type="submission" date="2019-08" db="EMBL/GenBank/DDBJ databases">
        <authorList>
            <person name="Lei W."/>
        </authorList>
    </citation>
    <scope>NUCLEOTIDE SEQUENCE [LARGE SCALE GENOMIC DNA]</scope>
    <source>
        <strain evidence="1 2">CCUG 58627</strain>
    </source>
</reference>
<protein>
    <submittedName>
        <fullName evidence="1">Uncharacterized protein</fullName>
    </submittedName>
</protein>
<keyword evidence="2" id="KW-1185">Reference proteome</keyword>
<name>A0A5C5UBE7_9CORY</name>
<dbReference type="OrthoDB" id="3255134at2"/>
<organism evidence="1 2">
    <name type="scientific">Corynebacterium canis</name>
    <dbReference type="NCBI Taxonomy" id="679663"/>
    <lineage>
        <taxon>Bacteria</taxon>
        <taxon>Bacillati</taxon>
        <taxon>Actinomycetota</taxon>
        <taxon>Actinomycetes</taxon>
        <taxon>Mycobacteriales</taxon>
        <taxon>Corynebacteriaceae</taxon>
        <taxon>Corynebacterium</taxon>
    </lineage>
</organism>
<sequence>MRSPESQEYLICATILERAQFEQLRNQLLPLLLPGQIKLHRTDESAPRRRSIVKTISEIESIQVIVTNSSEKSKKTERYRRKCLERLYYELVELKVYHLTLESRQEAQNRKDIKHLAALQSSGVYRGLRISHARGGDDPLLWIPDVVLGALNATKQGNPEYWDLLKGNVLSFCKAEDSL</sequence>
<dbReference type="AlphaFoldDB" id="A0A5C5UBE7"/>
<gene>
    <name evidence="1" type="ORF">FRX94_10315</name>
</gene>
<accession>A0A5C5UBE7</accession>
<comment type="caution">
    <text evidence="1">The sequence shown here is derived from an EMBL/GenBank/DDBJ whole genome shotgun (WGS) entry which is preliminary data.</text>
</comment>
<evidence type="ECO:0000313" key="2">
    <source>
        <dbReference type="Proteomes" id="UP000320791"/>
    </source>
</evidence>